<reference evidence="1" key="2">
    <citation type="journal article" date="2020" name="Nat. Commun.">
        <title>Large-scale genome sequencing of mycorrhizal fungi provides insights into the early evolution of symbiotic traits.</title>
        <authorList>
            <person name="Miyauchi S."/>
            <person name="Kiss E."/>
            <person name="Kuo A."/>
            <person name="Drula E."/>
            <person name="Kohler A."/>
            <person name="Sanchez-Garcia M."/>
            <person name="Morin E."/>
            <person name="Andreopoulos B."/>
            <person name="Barry K.W."/>
            <person name="Bonito G."/>
            <person name="Buee M."/>
            <person name="Carver A."/>
            <person name="Chen C."/>
            <person name="Cichocki N."/>
            <person name="Clum A."/>
            <person name="Culley D."/>
            <person name="Crous P.W."/>
            <person name="Fauchery L."/>
            <person name="Girlanda M."/>
            <person name="Hayes R.D."/>
            <person name="Keri Z."/>
            <person name="LaButti K."/>
            <person name="Lipzen A."/>
            <person name="Lombard V."/>
            <person name="Magnuson J."/>
            <person name="Maillard F."/>
            <person name="Murat C."/>
            <person name="Nolan M."/>
            <person name="Ohm R.A."/>
            <person name="Pangilinan J."/>
            <person name="Pereira M.F."/>
            <person name="Perotto S."/>
            <person name="Peter M."/>
            <person name="Pfister S."/>
            <person name="Riley R."/>
            <person name="Sitrit Y."/>
            <person name="Stielow J.B."/>
            <person name="Szollosi G."/>
            <person name="Zifcakova L."/>
            <person name="Stursova M."/>
            <person name="Spatafora J.W."/>
            <person name="Tedersoo L."/>
            <person name="Vaario L.M."/>
            <person name="Yamada A."/>
            <person name="Yan M."/>
            <person name="Wang P."/>
            <person name="Xu J."/>
            <person name="Bruns T."/>
            <person name="Baldrian P."/>
            <person name="Vilgalys R."/>
            <person name="Dunand C."/>
            <person name="Henrissat B."/>
            <person name="Grigoriev I.V."/>
            <person name="Hibbett D."/>
            <person name="Nagy L.G."/>
            <person name="Martin F.M."/>
        </authorList>
    </citation>
    <scope>NUCLEOTIDE SEQUENCE</scope>
    <source>
        <strain evidence="1">P2</strain>
    </source>
</reference>
<reference evidence="1" key="1">
    <citation type="submission" date="2019-10" db="EMBL/GenBank/DDBJ databases">
        <authorList>
            <consortium name="DOE Joint Genome Institute"/>
            <person name="Kuo A."/>
            <person name="Miyauchi S."/>
            <person name="Kiss E."/>
            <person name="Drula E."/>
            <person name="Kohler A."/>
            <person name="Sanchez-Garcia M."/>
            <person name="Andreopoulos B."/>
            <person name="Barry K.W."/>
            <person name="Bonito G."/>
            <person name="Buee M."/>
            <person name="Carver A."/>
            <person name="Chen C."/>
            <person name="Cichocki N."/>
            <person name="Clum A."/>
            <person name="Culley D."/>
            <person name="Crous P.W."/>
            <person name="Fauchery L."/>
            <person name="Girlanda M."/>
            <person name="Hayes R."/>
            <person name="Keri Z."/>
            <person name="Labutti K."/>
            <person name="Lipzen A."/>
            <person name="Lombard V."/>
            <person name="Magnuson J."/>
            <person name="Maillard F."/>
            <person name="Morin E."/>
            <person name="Murat C."/>
            <person name="Nolan M."/>
            <person name="Ohm R."/>
            <person name="Pangilinan J."/>
            <person name="Pereira M."/>
            <person name="Perotto S."/>
            <person name="Peter M."/>
            <person name="Riley R."/>
            <person name="Sitrit Y."/>
            <person name="Stielow B."/>
            <person name="Szollosi G."/>
            <person name="Zifcakova L."/>
            <person name="Stursova M."/>
            <person name="Spatafora J.W."/>
            <person name="Tedersoo L."/>
            <person name="Vaario L.-M."/>
            <person name="Yamada A."/>
            <person name="Yan M."/>
            <person name="Wang P."/>
            <person name="Xu J."/>
            <person name="Bruns T."/>
            <person name="Baldrian P."/>
            <person name="Vilgalys R."/>
            <person name="Henrissat B."/>
            <person name="Grigoriev I.V."/>
            <person name="Hibbett D."/>
            <person name="Nagy L.G."/>
            <person name="Martin F.M."/>
        </authorList>
    </citation>
    <scope>NUCLEOTIDE SEQUENCE</scope>
    <source>
        <strain evidence="1">P2</strain>
    </source>
</reference>
<protein>
    <submittedName>
        <fullName evidence="1">L domain-like protein</fullName>
    </submittedName>
</protein>
<sequence>MDPNKPRPRVMSSLSIPRPRSKTPVTSSIPKPTSTPPTPSKPKPKPAVRPTLTPKSSNPRLAASPNKSSAPSPRKEQKEVLDSPKHALNLKEVIAQKRAEARKLKSTSPTLGKPPVLGDDAGPAVRESPQEEGINDLGRWSLRETIERARSTGAINISSRDLPCIPSALFEIHLGLTPEPLKLVTNESPLPENDSTAARKRTTRDVNWYDAKDLEVIKAWSNKIVELQPELSLFGSLKTLDLNNNLLQSLPESICDLSALTYIDLSHNSLPSLPENFFALPDLTTLKLSHNRLTSLPFNYPFEPANTQRLRQHKGNDFFSPEIRRADKPLPSLRVLEVSFNSLTAAGIDQSIPVSLIKFDLSSNPLGPDTRSLILRCSRLGNLKELLLNKADIDNGAFPDDLFPNASESSPYPQLQLLDLGETKVTETTIRSAFAPTSKVLDFEITNSAREPPEGTVSVTIGKKIVKEAWELEVERSVERRRGRAVPSDSGFIEGGENEASDSKTILKESWEHELPLTEGQRRLAQARAAAHTEESRGVVHPSPVVDEPPHKPDLLKGAWKVEAEEGLTGGAQKLRRAKRTPQQTGASANGQEENGKSPENSDTAQPSHSLATSKYYVADERALTLPPSSAPTKSSTHTRSFSVAHSVTPGSLSDLTVPTPTLPLLYVMDHSFVVATLRVLKLDRRRLDQSFSLPPLTGLPEGGLLPRLEELSFESCGLGDTVPYFEGDDSSSRKSEPLLPLLAKLFPSILTLNLTHNSLTSHGLTTANLSELLLHKATPLRQLELSSNRLTDLEGLVGLAGMFKGNREVQRWKMETLDLRDNEIGKLPAELGLLPLDVFLVEGNTFRIPPRRVWEREGTKGLLSWLRGRLD</sequence>
<evidence type="ECO:0000313" key="1">
    <source>
        <dbReference type="EMBL" id="KAF9647802.1"/>
    </source>
</evidence>
<name>A0ACB6ZE12_THEGA</name>
<organism evidence="1 2">
    <name type="scientific">Thelephora ganbajun</name>
    <name type="common">Ganba fungus</name>
    <dbReference type="NCBI Taxonomy" id="370292"/>
    <lineage>
        <taxon>Eukaryota</taxon>
        <taxon>Fungi</taxon>
        <taxon>Dikarya</taxon>
        <taxon>Basidiomycota</taxon>
        <taxon>Agaricomycotina</taxon>
        <taxon>Agaricomycetes</taxon>
        <taxon>Thelephorales</taxon>
        <taxon>Thelephoraceae</taxon>
        <taxon>Thelephora</taxon>
    </lineage>
</organism>
<proteinExistence type="predicted"/>
<gene>
    <name evidence="1" type="ORF">BDM02DRAFT_3269939</name>
</gene>
<evidence type="ECO:0000313" key="2">
    <source>
        <dbReference type="Proteomes" id="UP000886501"/>
    </source>
</evidence>
<keyword evidence="2" id="KW-1185">Reference proteome</keyword>
<dbReference type="EMBL" id="MU118025">
    <property type="protein sequence ID" value="KAF9647802.1"/>
    <property type="molecule type" value="Genomic_DNA"/>
</dbReference>
<accession>A0ACB6ZE12</accession>
<comment type="caution">
    <text evidence="1">The sequence shown here is derived from an EMBL/GenBank/DDBJ whole genome shotgun (WGS) entry which is preliminary data.</text>
</comment>
<dbReference type="Proteomes" id="UP000886501">
    <property type="component" value="Unassembled WGS sequence"/>
</dbReference>